<dbReference type="InterPro" id="IPR023299">
    <property type="entry name" value="ATPase_P-typ_cyto_dom_N"/>
</dbReference>
<dbReference type="SUPFAM" id="SSF81653">
    <property type="entry name" value="Calcium ATPase, transduction domain A"/>
    <property type="match status" value="1"/>
</dbReference>
<comment type="similarity">
    <text evidence="2 10">Belongs to the cation transport ATPase (P-type) (TC 3.A.3) family. Type IB subfamily.</text>
</comment>
<dbReference type="InterPro" id="IPR017969">
    <property type="entry name" value="Heavy-metal-associated_CS"/>
</dbReference>
<keyword evidence="13" id="KW-1185">Reference proteome</keyword>
<dbReference type="GO" id="GO:0005524">
    <property type="term" value="F:ATP binding"/>
    <property type="evidence" value="ECO:0007669"/>
    <property type="project" value="UniProtKB-UniRule"/>
</dbReference>
<evidence type="ECO:0000256" key="2">
    <source>
        <dbReference type="ARBA" id="ARBA00006024"/>
    </source>
</evidence>
<dbReference type="SUPFAM" id="SSF55008">
    <property type="entry name" value="HMA, heavy metal-associated domain"/>
    <property type="match status" value="1"/>
</dbReference>
<dbReference type="GO" id="GO:0005507">
    <property type="term" value="F:copper ion binding"/>
    <property type="evidence" value="ECO:0007669"/>
    <property type="project" value="TreeGrafter"/>
</dbReference>
<name>A0A8H5PHL0_GIBSU</name>
<evidence type="ECO:0000256" key="5">
    <source>
        <dbReference type="ARBA" id="ARBA00022741"/>
    </source>
</evidence>
<dbReference type="SFLD" id="SFLDG00002">
    <property type="entry name" value="C1.7:_P-type_atpase_like"/>
    <property type="match status" value="1"/>
</dbReference>
<comment type="subcellular location">
    <subcellularLocation>
        <location evidence="1">Endomembrane system</location>
        <topology evidence="1">Multi-pass membrane protein</topology>
    </subcellularLocation>
    <subcellularLocation>
        <location evidence="10">Membrane</location>
    </subcellularLocation>
</comment>
<evidence type="ECO:0000256" key="9">
    <source>
        <dbReference type="ARBA" id="ARBA00023136"/>
    </source>
</evidence>
<dbReference type="InterPro" id="IPR001757">
    <property type="entry name" value="P_typ_ATPase"/>
</dbReference>
<dbReference type="InterPro" id="IPR023214">
    <property type="entry name" value="HAD_sf"/>
</dbReference>
<evidence type="ECO:0000256" key="8">
    <source>
        <dbReference type="ARBA" id="ARBA00022989"/>
    </source>
</evidence>
<dbReference type="InterPro" id="IPR036412">
    <property type="entry name" value="HAD-like_sf"/>
</dbReference>
<evidence type="ECO:0000256" key="7">
    <source>
        <dbReference type="ARBA" id="ARBA00022967"/>
    </source>
</evidence>
<evidence type="ECO:0000256" key="10">
    <source>
        <dbReference type="RuleBase" id="RU362081"/>
    </source>
</evidence>
<dbReference type="InterPro" id="IPR036163">
    <property type="entry name" value="HMA_dom_sf"/>
</dbReference>
<gene>
    <name evidence="12" type="ORF">FSUBG_8780</name>
</gene>
<dbReference type="InterPro" id="IPR027256">
    <property type="entry name" value="P-typ_ATPase_IB"/>
</dbReference>
<keyword evidence="3 10" id="KW-0812">Transmembrane</keyword>
<reference evidence="12 13" key="1">
    <citation type="submission" date="2020-05" db="EMBL/GenBank/DDBJ databases">
        <title>Identification and distribution of gene clusters putatively required for synthesis of sphingolipid metabolism inhibitors in phylogenetically diverse species of the filamentous fungus Fusarium.</title>
        <authorList>
            <person name="Kim H.-S."/>
            <person name="Busman M."/>
            <person name="Brown D.W."/>
            <person name="Divon H."/>
            <person name="Uhlig S."/>
            <person name="Proctor R.H."/>
        </authorList>
    </citation>
    <scope>NUCLEOTIDE SEQUENCE [LARGE SCALE GENOMIC DNA]</scope>
    <source>
        <strain evidence="12 13">NRRL 66333</strain>
    </source>
</reference>
<dbReference type="SFLD" id="SFLDS00003">
    <property type="entry name" value="Haloacid_Dehalogenase"/>
    <property type="match status" value="1"/>
</dbReference>
<evidence type="ECO:0000256" key="4">
    <source>
        <dbReference type="ARBA" id="ARBA00022723"/>
    </source>
</evidence>
<dbReference type="PROSITE" id="PS50846">
    <property type="entry name" value="HMA_2"/>
    <property type="match status" value="1"/>
</dbReference>
<keyword evidence="7" id="KW-1278">Translocase</keyword>
<dbReference type="InterPro" id="IPR018303">
    <property type="entry name" value="ATPase_P-typ_P_site"/>
</dbReference>
<dbReference type="Pfam" id="PF00403">
    <property type="entry name" value="HMA"/>
    <property type="match status" value="1"/>
</dbReference>
<dbReference type="Gene3D" id="3.40.1110.10">
    <property type="entry name" value="Calcium-transporting ATPase, cytoplasmic domain N"/>
    <property type="match status" value="1"/>
</dbReference>
<dbReference type="Gene3D" id="3.40.50.1000">
    <property type="entry name" value="HAD superfamily/HAD-like"/>
    <property type="match status" value="1"/>
</dbReference>
<dbReference type="GO" id="GO:0016887">
    <property type="term" value="F:ATP hydrolysis activity"/>
    <property type="evidence" value="ECO:0007669"/>
    <property type="project" value="InterPro"/>
</dbReference>
<dbReference type="CDD" id="cd00371">
    <property type="entry name" value="HMA"/>
    <property type="match status" value="1"/>
</dbReference>
<dbReference type="EMBL" id="JAAOAV010000124">
    <property type="protein sequence ID" value="KAF5596632.1"/>
    <property type="molecule type" value="Genomic_DNA"/>
</dbReference>
<evidence type="ECO:0000313" key="12">
    <source>
        <dbReference type="EMBL" id="KAF5596632.1"/>
    </source>
</evidence>
<dbReference type="GeneID" id="59321940"/>
<dbReference type="NCBIfam" id="TIGR01494">
    <property type="entry name" value="ATPase_P-type"/>
    <property type="match status" value="2"/>
</dbReference>
<keyword evidence="6 10" id="KW-0067">ATP-binding</keyword>
<dbReference type="InterPro" id="IPR044492">
    <property type="entry name" value="P_typ_ATPase_HD_dom"/>
</dbReference>
<keyword evidence="9 10" id="KW-0472">Membrane</keyword>
<accession>A0A8H5PHL0</accession>
<dbReference type="PROSITE" id="PS01047">
    <property type="entry name" value="HMA_1"/>
    <property type="match status" value="1"/>
</dbReference>
<dbReference type="Pfam" id="PF00702">
    <property type="entry name" value="Hydrolase"/>
    <property type="match status" value="1"/>
</dbReference>
<dbReference type="RefSeq" id="XP_036535706.1">
    <property type="nucleotide sequence ID" value="XM_036687222.1"/>
</dbReference>
<dbReference type="AlphaFoldDB" id="A0A8H5PHL0"/>
<evidence type="ECO:0000256" key="3">
    <source>
        <dbReference type="ARBA" id="ARBA00022692"/>
    </source>
</evidence>
<dbReference type="Gene3D" id="3.30.70.100">
    <property type="match status" value="1"/>
</dbReference>
<dbReference type="GO" id="GO:0012505">
    <property type="term" value="C:endomembrane system"/>
    <property type="evidence" value="ECO:0007669"/>
    <property type="project" value="UniProtKB-SubCell"/>
</dbReference>
<dbReference type="Gene3D" id="2.70.150.10">
    <property type="entry name" value="Calcium-transporting ATPase, cytoplasmic transduction domain A"/>
    <property type="match status" value="1"/>
</dbReference>
<dbReference type="InterPro" id="IPR006121">
    <property type="entry name" value="HMA_dom"/>
</dbReference>
<proteinExistence type="inferred from homology"/>
<comment type="caution">
    <text evidence="10">Lacks conserved residue(s) required for the propagation of feature annotation.</text>
</comment>
<dbReference type="InterPro" id="IPR059000">
    <property type="entry name" value="ATPase_P-type_domA"/>
</dbReference>
<dbReference type="NCBIfam" id="TIGR01525">
    <property type="entry name" value="ATPase-IB_hvy"/>
    <property type="match status" value="1"/>
</dbReference>
<dbReference type="PANTHER" id="PTHR43520:SF8">
    <property type="entry name" value="P-TYPE CU(+) TRANSPORTER"/>
    <property type="match status" value="1"/>
</dbReference>
<dbReference type="PRINTS" id="PR00119">
    <property type="entry name" value="CATATPASE"/>
</dbReference>
<dbReference type="SUPFAM" id="SSF56784">
    <property type="entry name" value="HAD-like"/>
    <property type="match status" value="1"/>
</dbReference>
<protein>
    <submittedName>
        <fullName evidence="12">P-type ATPase</fullName>
    </submittedName>
</protein>
<dbReference type="Proteomes" id="UP000547976">
    <property type="component" value="Unassembled WGS sequence"/>
</dbReference>
<evidence type="ECO:0000313" key="13">
    <source>
        <dbReference type="Proteomes" id="UP000547976"/>
    </source>
</evidence>
<dbReference type="InterPro" id="IPR008250">
    <property type="entry name" value="ATPase_P-typ_transduc_dom_A_sf"/>
</dbReference>
<dbReference type="GO" id="GO:0016020">
    <property type="term" value="C:membrane"/>
    <property type="evidence" value="ECO:0007669"/>
    <property type="project" value="UniProtKB-SubCell"/>
</dbReference>
<dbReference type="Pfam" id="PF00122">
    <property type="entry name" value="E1-E2_ATPase"/>
    <property type="match status" value="1"/>
</dbReference>
<feature type="transmembrane region" description="Helical" evidence="10">
    <location>
        <begin position="652"/>
        <end position="675"/>
    </location>
</feature>
<feature type="domain" description="HMA" evidence="11">
    <location>
        <begin position="56"/>
        <end position="122"/>
    </location>
</feature>
<dbReference type="GO" id="GO:0055070">
    <property type="term" value="P:copper ion homeostasis"/>
    <property type="evidence" value="ECO:0007669"/>
    <property type="project" value="TreeGrafter"/>
</dbReference>
<keyword evidence="5 10" id="KW-0547">Nucleotide-binding</keyword>
<keyword evidence="4 10" id="KW-0479">Metal-binding</keyword>
<evidence type="ECO:0000259" key="11">
    <source>
        <dbReference type="PROSITE" id="PS50846"/>
    </source>
</evidence>
<dbReference type="PROSITE" id="PS00154">
    <property type="entry name" value="ATPASE_E1_E2"/>
    <property type="match status" value="1"/>
</dbReference>
<dbReference type="GO" id="GO:0043682">
    <property type="term" value="F:P-type divalent copper transporter activity"/>
    <property type="evidence" value="ECO:0007669"/>
    <property type="project" value="TreeGrafter"/>
</dbReference>
<comment type="caution">
    <text evidence="12">The sequence shown here is derived from an EMBL/GenBank/DDBJ whole genome shotgun (WGS) entry which is preliminary data.</text>
</comment>
<evidence type="ECO:0000256" key="6">
    <source>
        <dbReference type="ARBA" id="ARBA00022840"/>
    </source>
</evidence>
<sequence>MACCYIAAFCISQLVKVYQFLDVDDAIRYNEDEPEIPYPDAKSAAGEYTECDKRDASLVLSLSGLTCSACSSAVESALRSHPDVDQVRVSLALQQATLIGKTSSFDSQSIMRLVTDLGYGVELGQRSPQEVIRVLKAKEEIARLKSSLSSLAGCATVNQTIAFLVVPQSYLTVGDQIVIPPYSIIPCDCYVTEGTSSINQALITGEALPVQKSAGDFLLGGTRNLGKELVAVVDKEQGNSFYSQLVHGAIEAAGSKDQDNHAVERVTKYLVGFVMTLAVVVPLKEICTSAGPLSYEAIRGAMARAMTILTCACPCALGLAIPSAVVGAVGIASQNGLLITKGYNTIQKLSSTQSIVFDKTGTLTRAMLDITDFETTKAWKKPITEFWTYICAVEERSITSHPIGRAIFSAGVNHPNGPWSETKVLLETRNVASESSKGVSGEVSLGQEPWRRVDIGSMRYLGSCGVSNLPAISEGKDSGVISVYVAVDGKFAGTIYVTDAVRDDAEKTIQQLHMMGYATHLLTGDMPHSAYRISQQLKLPVLASEATPQDKLNLIKRLQKEGNVVAMVGDGLNDGLSLAAADVGIALYHDVATPTVGATVFILNSRLDSIPLLLEIAELTMKQIRYNLVWVFGYNALALSMASGLFSPCGIVLTPPLAAACMSFSSIFLTLNGFWLRNRLATVFRAEN</sequence>
<keyword evidence="8 10" id="KW-1133">Transmembrane helix</keyword>
<dbReference type="PANTHER" id="PTHR43520">
    <property type="entry name" value="ATP7, ISOFORM B"/>
    <property type="match status" value="1"/>
</dbReference>
<dbReference type="OrthoDB" id="432719at2759"/>
<evidence type="ECO:0000256" key="1">
    <source>
        <dbReference type="ARBA" id="ARBA00004127"/>
    </source>
</evidence>
<organism evidence="12 13">
    <name type="scientific">Gibberella subglutinans</name>
    <name type="common">Fusarium subglutinans</name>
    <dbReference type="NCBI Taxonomy" id="42677"/>
    <lineage>
        <taxon>Eukaryota</taxon>
        <taxon>Fungi</taxon>
        <taxon>Dikarya</taxon>
        <taxon>Ascomycota</taxon>
        <taxon>Pezizomycotina</taxon>
        <taxon>Sordariomycetes</taxon>
        <taxon>Hypocreomycetidae</taxon>
        <taxon>Hypocreales</taxon>
        <taxon>Nectriaceae</taxon>
        <taxon>Fusarium</taxon>
        <taxon>Fusarium fujikuroi species complex</taxon>
    </lineage>
</organism>
<dbReference type="SFLD" id="SFLDF00027">
    <property type="entry name" value="p-type_atpase"/>
    <property type="match status" value="1"/>
</dbReference>